<keyword evidence="5" id="KW-1185">Reference proteome</keyword>
<dbReference type="Pfam" id="PF03732">
    <property type="entry name" value="Retrotrans_gag"/>
    <property type="match status" value="1"/>
</dbReference>
<dbReference type="InterPro" id="IPR043502">
    <property type="entry name" value="DNA/RNA_pol_sf"/>
</dbReference>
<evidence type="ECO:0000256" key="1">
    <source>
        <dbReference type="ARBA" id="ARBA00010879"/>
    </source>
</evidence>
<dbReference type="Gene3D" id="3.30.70.270">
    <property type="match status" value="1"/>
</dbReference>
<comment type="caution">
    <text evidence="4">The sequence shown here is derived from an EMBL/GenBank/DDBJ whole genome shotgun (WGS) entry which is preliminary data.</text>
</comment>
<dbReference type="InterPro" id="IPR000477">
    <property type="entry name" value="RT_dom"/>
</dbReference>
<dbReference type="EMBL" id="JAYMGO010000023">
    <property type="protein sequence ID" value="KAL1249495.1"/>
    <property type="molecule type" value="Genomic_DNA"/>
</dbReference>
<dbReference type="PANTHER" id="PTHR15503:SF22">
    <property type="entry name" value="TRANSPOSON TY3-I GAG POLYPROTEIN"/>
    <property type="match status" value="1"/>
</dbReference>
<comment type="similarity">
    <text evidence="1">Belongs to the beta type-B retroviral polymerase family. HERV class-II K(HML-2) pol subfamily.</text>
</comment>
<sequence>MCLFVNQQPNLYPTDESRIAFVCSLLTGRALDWATTVWTHDRPAFPCYAAFVQRFKEVFQPTGEGEGAGEQLVMLRQGRRTAADYALTFHTLAAQSGWNDEPLKLHYRRGLNHELQSEMACRDEGLSLDQFIEQSIRLHNLIRARRPALFSNPAVPTTATAAALPDPEPMQLGATRLSLRSANAGSEETYACIVDYQVTSEPVVPQDHPAEPVLPVISWKQHRVTHWSPYCHQHCMSPISIDHTSSSPLDHHSESELPPEYQDLHLAFSKTKAAHLPPHRPGDCAIDLITGAQPPRGRIFPLSQPESEAMKDYIREELANGFIRPSTSPASASFFFVKKKDGGLRPRIDYHSLNDVTIKYRYPLPLVPSALEQLHTARIFTKLDLRSAYNLIRIH</sequence>
<protein>
    <recommendedName>
        <fullName evidence="2">ribonuclease H</fullName>
        <ecNumber evidence="2">3.1.26.4</ecNumber>
    </recommendedName>
</protein>
<organism evidence="4 5">
    <name type="scientific">Cirrhinus molitorella</name>
    <name type="common">mud carp</name>
    <dbReference type="NCBI Taxonomy" id="172907"/>
    <lineage>
        <taxon>Eukaryota</taxon>
        <taxon>Metazoa</taxon>
        <taxon>Chordata</taxon>
        <taxon>Craniata</taxon>
        <taxon>Vertebrata</taxon>
        <taxon>Euteleostomi</taxon>
        <taxon>Actinopterygii</taxon>
        <taxon>Neopterygii</taxon>
        <taxon>Teleostei</taxon>
        <taxon>Ostariophysi</taxon>
        <taxon>Cypriniformes</taxon>
        <taxon>Cyprinidae</taxon>
        <taxon>Labeoninae</taxon>
        <taxon>Labeonini</taxon>
        <taxon>Cirrhinus</taxon>
    </lineage>
</organism>
<name>A0ABR3LAU4_9TELE</name>
<dbReference type="EC" id="3.1.26.4" evidence="2"/>
<dbReference type="PANTHER" id="PTHR15503">
    <property type="entry name" value="LDOC1 RELATED"/>
    <property type="match status" value="1"/>
</dbReference>
<evidence type="ECO:0000256" key="2">
    <source>
        <dbReference type="ARBA" id="ARBA00012180"/>
    </source>
</evidence>
<dbReference type="CDD" id="cd01647">
    <property type="entry name" value="RT_LTR"/>
    <property type="match status" value="1"/>
</dbReference>
<dbReference type="PROSITE" id="PS50878">
    <property type="entry name" value="RT_POL"/>
    <property type="match status" value="1"/>
</dbReference>
<dbReference type="SUPFAM" id="SSF56672">
    <property type="entry name" value="DNA/RNA polymerases"/>
    <property type="match status" value="1"/>
</dbReference>
<reference evidence="4 5" key="1">
    <citation type="submission" date="2023-09" db="EMBL/GenBank/DDBJ databases">
        <authorList>
            <person name="Wang M."/>
        </authorList>
    </citation>
    <scope>NUCLEOTIDE SEQUENCE [LARGE SCALE GENOMIC DNA]</scope>
    <source>
        <strain evidence="4">GT-2023</strain>
        <tissue evidence="4">Liver</tissue>
    </source>
</reference>
<dbReference type="Proteomes" id="UP001558613">
    <property type="component" value="Unassembled WGS sequence"/>
</dbReference>
<accession>A0ABR3LAU4</accession>
<evidence type="ECO:0000313" key="5">
    <source>
        <dbReference type="Proteomes" id="UP001558613"/>
    </source>
</evidence>
<dbReference type="InterPro" id="IPR005162">
    <property type="entry name" value="Retrotrans_gag_dom"/>
</dbReference>
<dbReference type="InterPro" id="IPR032567">
    <property type="entry name" value="RTL1-rel"/>
</dbReference>
<proteinExistence type="inferred from homology"/>
<dbReference type="InterPro" id="IPR043128">
    <property type="entry name" value="Rev_trsase/Diguanyl_cyclase"/>
</dbReference>
<feature type="domain" description="Reverse transcriptase" evidence="3">
    <location>
        <begin position="318"/>
        <end position="395"/>
    </location>
</feature>
<dbReference type="Gene3D" id="3.10.10.10">
    <property type="entry name" value="HIV Type 1 Reverse Transcriptase, subunit A, domain 1"/>
    <property type="match status" value="1"/>
</dbReference>
<evidence type="ECO:0000313" key="4">
    <source>
        <dbReference type="EMBL" id="KAL1249495.1"/>
    </source>
</evidence>
<gene>
    <name evidence="4" type="ORF">QQF64_020500</name>
</gene>
<evidence type="ECO:0000259" key="3">
    <source>
        <dbReference type="PROSITE" id="PS50878"/>
    </source>
</evidence>